<dbReference type="AlphaFoldDB" id="A0A0X8XCQ3"/>
<dbReference type="KEGG" id="hhk:HH1059_17060"/>
<name>A0A0X8XCQ3_HALHR</name>
<keyword evidence="4" id="KW-1185">Reference proteome</keyword>
<reference evidence="3" key="1">
    <citation type="submission" date="2016-02" db="EMBL/GenBank/DDBJ databases">
        <title>Halorhodospira halochloris DSM-1059 complete genome, version 2.</title>
        <authorList>
            <person name="Tsukatani Y."/>
        </authorList>
    </citation>
    <scope>NUCLEOTIDE SEQUENCE</scope>
    <source>
        <strain evidence="3">DSM 1059</strain>
    </source>
</reference>
<feature type="compositionally biased region" description="Polar residues" evidence="1">
    <location>
        <begin position="80"/>
        <end position="95"/>
    </location>
</feature>
<dbReference type="Pfam" id="PF11906">
    <property type="entry name" value="DUF3426"/>
    <property type="match status" value="1"/>
</dbReference>
<organism evidence="3 4">
    <name type="scientific">Halorhodospira halochloris</name>
    <name type="common">Ectothiorhodospira halochloris</name>
    <dbReference type="NCBI Taxonomy" id="1052"/>
    <lineage>
        <taxon>Bacteria</taxon>
        <taxon>Pseudomonadati</taxon>
        <taxon>Pseudomonadota</taxon>
        <taxon>Gammaproteobacteria</taxon>
        <taxon>Chromatiales</taxon>
        <taxon>Ectothiorhodospiraceae</taxon>
        <taxon>Halorhodospira</taxon>
    </lineage>
</organism>
<evidence type="ECO:0000256" key="1">
    <source>
        <dbReference type="SAM" id="MobiDB-lite"/>
    </source>
</evidence>
<sequence length="353" mass="38012">MRAWQLRKARGSVVCGLCRETFDAMQTLSEELPEFDSDNPAFSLDESRESGSDQRKQTAAQSSFASAKQDDKGLPEGVLESTTEQVPAGDSQSAGEQGGDGFAGESAKDESDQDAAGQEGIAADQQLQLTGEGRGGEDSVGADLAGEDGELDDLSELELAIAQVHGHIEPGRYPDKAGKGLASRRGGASSWVKSVGGSLIVAAVILGGLLHGSYVMRDQLLEVPALYDWLDFVCGLYDCQLETQQSYQVLRVEERTLEEHPNDDDALVLGATLVHTGSRRLPYPDLELILRDLDGHVTRQGVASPRDYVADSRQRVRIDQGIEPGSTVPVRLEFMAPDGGAESFTIRFHPPQR</sequence>
<dbReference type="Proteomes" id="UP000218890">
    <property type="component" value="Chromosome"/>
</dbReference>
<feature type="compositionally biased region" description="Basic and acidic residues" evidence="1">
    <location>
        <begin position="45"/>
        <end position="56"/>
    </location>
</feature>
<gene>
    <name evidence="3" type="ORF">HH1059_17060</name>
</gene>
<feature type="region of interest" description="Disordered" evidence="1">
    <location>
        <begin position="31"/>
        <end position="118"/>
    </location>
</feature>
<feature type="compositionally biased region" description="Polar residues" evidence="1">
    <location>
        <begin position="57"/>
        <end position="66"/>
    </location>
</feature>
<proteinExistence type="predicted"/>
<keyword evidence="2 3" id="KW-0812">Transmembrane</keyword>
<evidence type="ECO:0000256" key="2">
    <source>
        <dbReference type="SAM" id="Phobius"/>
    </source>
</evidence>
<accession>A0A0X8XCQ3</accession>
<protein>
    <submittedName>
        <fullName evidence="3">Probable transmembrane protein</fullName>
    </submittedName>
</protein>
<dbReference type="InterPro" id="IPR021834">
    <property type="entry name" value="DUF3426"/>
</dbReference>
<evidence type="ECO:0000313" key="3">
    <source>
        <dbReference type="EMBL" id="BAU58419.1"/>
    </source>
</evidence>
<evidence type="ECO:0000313" key="4">
    <source>
        <dbReference type="Proteomes" id="UP000218890"/>
    </source>
</evidence>
<keyword evidence="2" id="KW-0472">Membrane</keyword>
<feature type="transmembrane region" description="Helical" evidence="2">
    <location>
        <begin position="191"/>
        <end position="210"/>
    </location>
</feature>
<dbReference type="EMBL" id="AP017372">
    <property type="protein sequence ID" value="BAU58419.1"/>
    <property type="molecule type" value="Genomic_DNA"/>
</dbReference>
<keyword evidence="2" id="KW-1133">Transmembrane helix</keyword>